<feature type="signal peptide" evidence="1">
    <location>
        <begin position="1"/>
        <end position="27"/>
    </location>
</feature>
<proteinExistence type="predicted"/>
<gene>
    <name evidence="2" type="ORF">EDM02_01975</name>
</gene>
<reference evidence="2 3" key="1">
    <citation type="submission" date="2018-09" db="EMBL/GenBank/DDBJ databases">
        <title>Comparative Genomics of Wolbachia-Cardinium Dual Endosymbiosis in a Plant-Parasitic Nematode.</title>
        <authorList>
            <person name="Brown A.M.V."/>
            <person name="Wasala S.K."/>
            <person name="Howe D.K."/>
            <person name="Peetz A.B."/>
            <person name="Zasada I.A."/>
            <person name="Denver D.R."/>
        </authorList>
    </citation>
    <scope>NUCLEOTIDE SEQUENCE [LARGE SCALE GENOMIC DNA]</scope>
    <source>
        <strain evidence="2 3">Pp_1</strain>
    </source>
</reference>
<keyword evidence="3" id="KW-1185">Reference proteome</keyword>
<organism evidence="2 3">
    <name type="scientific">Candidatus Cardinium hertigii</name>
    <dbReference type="NCBI Taxonomy" id="247481"/>
    <lineage>
        <taxon>Bacteria</taxon>
        <taxon>Pseudomonadati</taxon>
        <taxon>Bacteroidota</taxon>
        <taxon>Cytophagia</taxon>
        <taxon>Cytophagales</taxon>
        <taxon>Amoebophilaceae</taxon>
        <taxon>Candidatus Cardinium</taxon>
    </lineage>
</organism>
<evidence type="ECO:0008006" key="4">
    <source>
        <dbReference type="Google" id="ProtNLM"/>
    </source>
</evidence>
<feature type="chain" id="PRO_5018109721" description="Secreted protein" evidence="1">
    <location>
        <begin position="28"/>
        <end position="72"/>
    </location>
</feature>
<accession>A0A3N2QCL5</accession>
<comment type="caution">
    <text evidence="2">The sequence shown here is derived from an EMBL/GenBank/DDBJ whole genome shotgun (WGS) entry which is preliminary data.</text>
</comment>
<evidence type="ECO:0000313" key="2">
    <source>
        <dbReference type="EMBL" id="ROT47521.1"/>
    </source>
</evidence>
<evidence type="ECO:0000256" key="1">
    <source>
        <dbReference type="SAM" id="SignalP"/>
    </source>
</evidence>
<keyword evidence="1" id="KW-0732">Signal</keyword>
<name>A0A3N2QCL5_9BACT</name>
<dbReference type="AlphaFoldDB" id="A0A3N2QCL5"/>
<dbReference type="EMBL" id="RARA01000022">
    <property type="protein sequence ID" value="ROT47521.1"/>
    <property type="molecule type" value="Genomic_DNA"/>
</dbReference>
<protein>
    <recommendedName>
        <fullName evidence="4">Secreted protein</fullName>
    </recommendedName>
</protein>
<sequence>MKYIAKIFLFCKPIVAVYIAHICSSCAKQHAMMLPTQQPQQVVQSVAAGKDSHCCGNCPNLHKAAKKGILYD</sequence>
<evidence type="ECO:0000313" key="3">
    <source>
        <dbReference type="Proteomes" id="UP000270927"/>
    </source>
</evidence>
<dbReference type="Proteomes" id="UP000270927">
    <property type="component" value="Unassembled WGS sequence"/>
</dbReference>